<proteinExistence type="predicted"/>
<feature type="compositionally biased region" description="Basic residues" evidence="1">
    <location>
        <begin position="79"/>
        <end position="90"/>
    </location>
</feature>
<feature type="non-terminal residue" evidence="2">
    <location>
        <position position="101"/>
    </location>
</feature>
<reference evidence="2" key="1">
    <citation type="submission" date="2021-09" db="EMBL/GenBank/DDBJ databases">
        <title>The genome of Mauremys mutica provides insights into the evolution of semi-aquatic lifestyle.</title>
        <authorList>
            <person name="Gong S."/>
            <person name="Gao Y."/>
        </authorList>
    </citation>
    <scope>NUCLEOTIDE SEQUENCE</scope>
    <source>
        <strain evidence="2">MM-2020</strain>
        <tissue evidence="2">Muscle</tissue>
    </source>
</reference>
<dbReference type="EMBL" id="JAHDVG010000469">
    <property type="protein sequence ID" value="KAH1180949.1"/>
    <property type="molecule type" value="Genomic_DNA"/>
</dbReference>
<evidence type="ECO:0000313" key="2">
    <source>
        <dbReference type="EMBL" id="KAH1180949.1"/>
    </source>
</evidence>
<feature type="compositionally biased region" description="Basic and acidic residues" evidence="1">
    <location>
        <begin position="59"/>
        <end position="75"/>
    </location>
</feature>
<comment type="caution">
    <text evidence="2">The sequence shown here is derived from an EMBL/GenBank/DDBJ whole genome shotgun (WGS) entry which is preliminary data.</text>
</comment>
<sequence length="101" mass="11237">PPPAFPLRIQPRDLLLFVDFSDGACRGPAWWGPLRAPPPPLRAGRTEPSGSIRHPRGGRGRERKIQDGTSHRLSEPRCSPKRARAGRKRGPVPWKNSSCPF</sequence>
<name>A0A9D3XHZ9_9SAUR</name>
<keyword evidence="3" id="KW-1185">Reference proteome</keyword>
<protein>
    <submittedName>
        <fullName evidence="2">Uncharacterized protein</fullName>
    </submittedName>
</protein>
<feature type="region of interest" description="Disordered" evidence="1">
    <location>
        <begin position="31"/>
        <end position="101"/>
    </location>
</feature>
<dbReference type="AlphaFoldDB" id="A0A9D3XHZ9"/>
<gene>
    <name evidence="2" type="ORF">KIL84_001883</name>
</gene>
<organism evidence="2 3">
    <name type="scientific">Mauremys mutica</name>
    <name type="common">yellowpond turtle</name>
    <dbReference type="NCBI Taxonomy" id="74926"/>
    <lineage>
        <taxon>Eukaryota</taxon>
        <taxon>Metazoa</taxon>
        <taxon>Chordata</taxon>
        <taxon>Craniata</taxon>
        <taxon>Vertebrata</taxon>
        <taxon>Euteleostomi</taxon>
        <taxon>Archelosauria</taxon>
        <taxon>Testudinata</taxon>
        <taxon>Testudines</taxon>
        <taxon>Cryptodira</taxon>
        <taxon>Durocryptodira</taxon>
        <taxon>Testudinoidea</taxon>
        <taxon>Geoemydidae</taxon>
        <taxon>Geoemydinae</taxon>
        <taxon>Mauremys</taxon>
    </lineage>
</organism>
<accession>A0A9D3XHZ9</accession>
<evidence type="ECO:0000256" key="1">
    <source>
        <dbReference type="SAM" id="MobiDB-lite"/>
    </source>
</evidence>
<evidence type="ECO:0000313" key="3">
    <source>
        <dbReference type="Proteomes" id="UP000827986"/>
    </source>
</evidence>
<dbReference type="Proteomes" id="UP000827986">
    <property type="component" value="Unassembled WGS sequence"/>
</dbReference>